<protein>
    <submittedName>
        <fullName evidence="3">Uncharacterized protein</fullName>
    </submittedName>
</protein>
<evidence type="ECO:0000313" key="3">
    <source>
        <dbReference type="EMBL" id="QLC50468.1"/>
    </source>
</evidence>
<feature type="compositionally biased region" description="Acidic residues" evidence="1">
    <location>
        <begin position="181"/>
        <end position="235"/>
    </location>
</feature>
<sequence>MGDLKNIIIMAFIILAFSIPGVASADDNNSSVVKTLYAGQDIEAGTVTVSNDCEYVNITYRTSANWSILETHLDVADSLDGIPMTKSGNPVPGHFAYGNDSLQNGTNMTEYMIPLPAENGTLYIAAHAAIRDETNNSSTDEGAWAEGSSFPGKNWATYFTYEIRACEDESGSPADDGSNNEGDDSDSSDDDSSSGDNDSDSSDDDNSDSSSDDDSSENGDPEDLEDNDSSSDDDSGSSGGDDSSDGEDNSDPADDDSSSGDGDDSDSSDDDSSSDNDNNSDSSNEDDESSDDGSSSEDNGSDDQEDGGSDSSDDSSDSGDSDDGSDSSGDSPGSSDNGRSSNGGSGGSFVAEEAQTESESDDNERAYMAVDAVEEEPEAPVTIPVEEPESSNPVSEIIPKLSNTLWFIIWTLLSAICVMSGYGLTQP</sequence>
<gene>
    <name evidence="3" type="ORF">HWN40_09585</name>
</gene>
<feature type="compositionally biased region" description="Acidic residues" evidence="1">
    <location>
        <begin position="283"/>
        <end position="325"/>
    </location>
</feature>
<feature type="compositionally biased region" description="Low complexity" evidence="1">
    <location>
        <begin position="326"/>
        <end position="340"/>
    </location>
</feature>
<dbReference type="Proteomes" id="UP000509594">
    <property type="component" value="Chromosome"/>
</dbReference>
<evidence type="ECO:0000256" key="2">
    <source>
        <dbReference type="SAM" id="Phobius"/>
    </source>
</evidence>
<evidence type="ECO:0000313" key="4">
    <source>
        <dbReference type="Proteomes" id="UP000509594"/>
    </source>
</evidence>
<dbReference type="OrthoDB" id="60577at2157"/>
<organism evidence="3 4">
    <name type="scientific">Methanolobus zinderi</name>
    <dbReference type="NCBI Taxonomy" id="536044"/>
    <lineage>
        <taxon>Archaea</taxon>
        <taxon>Methanobacteriati</taxon>
        <taxon>Methanobacteriota</taxon>
        <taxon>Stenosarchaea group</taxon>
        <taxon>Methanomicrobia</taxon>
        <taxon>Methanosarcinales</taxon>
        <taxon>Methanosarcinaceae</taxon>
        <taxon>Methanolobus</taxon>
    </lineage>
</organism>
<dbReference type="EMBL" id="CP058215">
    <property type="protein sequence ID" value="QLC50468.1"/>
    <property type="molecule type" value="Genomic_DNA"/>
</dbReference>
<reference evidence="3 4" key="1">
    <citation type="submission" date="2020-06" db="EMBL/GenBank/DDBJ databases">
        <title>Methanolobus halotolerans sp. nov., isolated from a saline lake Tus in Siberia.</title>
        <authorList>
            <person name="Shen Y."/>
            <person name="Chen S.-C."/>
            <person name="Lai M.-C."/>
            <person name="Huang H.-H."/>
            <person name="Chiu H.-H."/>
            <person name="Tang S.-L."/>
            <person name="Rogozin D.Y."/>
            <person name="Degermendzhy A.G."/>
        </authorList>
    </citation>
    <scope>NUCLEOTIDE SEQUENCE [LARGE SCALE GENOMIC DNA]</scope>
    <source>
        <strain evidence="3 4">DSM 21339</strain>
    </source>
</reference>
<keyword evidence="2" id="KW-1133">Transmembrane helix</keyword>
<proteinExistence type="predicted"/>
<feature type="region of interest" description="Disordered" evidence="1">
    <location>
        <begin position="168"/>
        <end position="365"/>
    </location>
</feature>
<dbReference type="KEGG" id="mzi:HWN40_09585"/>
<keyword evidence="2" id="KW-0812">Transmembrane</keyword>
<dbReference type="AlphaFoldDB" id="A0A7D5I4Y3"/>
<name>A0A7D5I4Y3_9EURY</name>
<feature type="transmembrane region" description="Helical" evidence="2">
    <location>
        <begin position="405"/>
        <end position="424"/>
    </location>
</feature>
<keyword evidence="4" id="KW-1185">Reference proteome</keyword>
<evidence type="ECO:0000256" key="1">
    <source>
        <dbReference type="SAM" id="MobiDB-lite"/>
    </source>
</evidence>
<dbReference type="GeneID" id="55821926"/>
<accession>A0A7D5I4Y3</accession>
<feature type="compositionally biased region" description="Acidic residues" evidence="1">
    <location>
        <begin position="242"/>
        <end position="274"/>
    </location>
</feature>
<keyword evidence="2" id="KW-0472">Membrane</keyword>
<dbReference type="RefSeq" id="WP_176965524.1">
    <property type="nucleotide sequence ID" value="NZ_CP058215.1"/>
</dbReference>